<feature type="domain" description="ANTAR" evidence="4">
    <location>
        <begin position="127"/>
        <end position="188"/>
    </location>
</feature>
<dbReference type="PROSITE" id="PS50110">
    <property type="entry name" value="RESPONSE_REGULATORY"/>
    <property type="match status" value="1"/>
</dbReference>
<dbReference type="InterPro" id="IPR008327">
    <property type="entry name" value="Sig_transdc_resp-reg_antiterm"/>
</dbReference>
<dbReference type="PIRSF" id="PIRSF036382">
    <property type="entry name" value="RR_antiterm"/>
    <property type="match status" value="1"/>
</dbReference>
<dbReference type="InterPro" id="IPR005561">
    <property type="entry name" value="ANTAR"/>
</dbReference>
<evidence type="ECO:0000313" key="6">
    <source>
        <dbReference type="Proteomes" id="UP000190328"/>
    </source>
</evidence>
<dbReference type="InterPro" id="IPR036388">
    <property type="entry name" value="WH-like_DNA-bd_sf"/>
</dbReference>
<dbReference type="PANTHER" id="PTHR43228">
    <property type="entry name" value="TWO-COMPONENT RESPONSE REGULATOR"/>
    <property type="match status" value="1"/>
</dbReference>
<evidence type="ECO:0000259" key="3">
    <source>
        <dbReference type="PROSITE" id="PS50110"/>
    </source>
</evidence>
<dbReference type="Gene3D" id="3.40.50.2300">
    <property type="match status" value="1"/>
</dbReference>
<feature type="modified residue" description="4-aspartylphosphate" evidence="2">
    <location>
        <position position="56"/>
    </location>
</feature>
<evidence type="ECO:0000256" key="1">
    <source>
        <dbReference type="ARBA" id="ARBA00023012"/>
    </source>
</evidence>
<dbReference type="InterPro" id="IPR052048">
    <property type="entry name" value="ST_Response_Regulator"/>
</dbReference>
<dbReference type="Pfam" id="PF03861">
    <property type="entry name" value="ANTAR"/>
    <property type="match status" value="1"/>
</dbReference>
<sequence length="192" mass="21211">MLSKGRIIVVDDESLVRMDFVEMLEEAGFEVVAQAADGIAAIEACKKHLPDVVLLDIEMPLLDGISAGKKISQDGLAGCVVFLTAYSSEKHLKKASEIGACGYLVKPLDEKSFIPTVKIAMSKGKTLMSLQKRIDKLETDLQNRKLIERAKGILMKKSSIDEEAAYSMMRTLSMQRRISMKELAEMIVLSDD</sequence>
<dbReference type="Gene3D" id="1.10.10.10">
    <property type="entry name" value="Winged helix-like DNA-binding domain superfamily/Winged helix DNA-binding domain"/>
    <property type="match status" value="1"/>
</dbReference>
<gene>
    <name evidence="5" type="ORF">SAMN02745116_00113</name>
</gene>
<evidence type="ECO:0000256" key="2">
    <source>
        <dbReference type="PROSITE-ProRule" id="PRU00169"/>
    </source>
</evidence>
<dbReference type="GO" id="GO:0000160">
    <property type="term" value="P:phosphorelay signal transduction system"/>
    <property type="evidence" value="ECO:0007669"/>
    <property type="project" value="UniProtKB-KW"/>
</dbReference>
<name>A0A1T4K6M4_9ENTE</name>
<evidence type="ECO:0000259" key="4">
    <source>
        <dbReference type="PROSITE" id="PS50921"/>
    </source>
</evidence>
<keyword evidence="6" id="KW-1185">Reference proteome</keyword>
<dbReference type="AlphaFoldDB" id="A0A1T4K6M4"/>
<dbReference type="EMBL" id="FUXI01000001">
    <property type="protein sequence ID" value="SJZ38066.1"/>
    <property type="molecule type" value="Genomic_DNA"/>
</dbReference>
<dbReference type="Proteomes" id="UP000190328">
    <property type="component" value="Unassembled WGS sequence"/>
</dbReference>
<dbReference type="SMART" id="SM01012">
    <property type="entry name" value="ANTAR"/>
    <property type="match status" value="1"/>
</dbReference>
<organism evidence="5 6">
    <name type="scientific">Pilibacter termitis</name>
    <dbReference type="NCBI Taxonomy" id="263852"/>
    <lineage>
        <taxon>Bacteria</taxon>
        <taxon>Bacillati</taxon>
        <taxon>Bacillota</taxon>
        <taxon>Bacilli</taxon>
        <taxon>Lactobacillales</taxon>
        <taxon>Enterococcaceae</taxon>
        <taxon>Pilibacter</taxon>
    </lineage>
</organism>
<dbReference type="Pfam" id="PF00072">
    <property type="entry name" value="Response_reg"/>
    <property type="match status" value="1"/>
</dbReference>
<dbReference type="PANTHER" id="PTHR43228:SF6">
    <property type="entry name" value="RESPONSE REGULATOR RECEIVER"/>
    <property type="match status" value="1"/>
</dbReference>
<dbReference type="SMART" id="SM00448">
    <property type="entry name" value="REC"/>
    <property type="match status" value="1"/>
</dbReference>
<dbReference type="PROSITE" id="PS50921">
    <property type="entry name" value="ANTAR"/>
    <property type="match status" value="1"/>
</dbReference>
<evidence type="ECO:0000313" key="5">
    <source>
        <dbReference type="EMBL" id="SJZ38066.1"/>
    </source>
</evidence>
<keyword evidence="1" id="KW-0902">Two-component regulatory system</keyword>
<dbReference type="SUPFAM" id="SSF52172">
    <property type="entry name" value="CheY-like"/>
    <property type="match status" value="1"/>
</dbReference>
<keyword evidence="2" id="KW-0597">Phosphoprotein</keyword>
<dbReference type="InterPro" id="IPR001789">
    <property type="entry name" value="Sig_transdc_resp-reg_receiver"/>
</dbReference>
<reference evidence="5 6" key="1">
    <citation type="submission" date="2017-02" db="EMBL/GenBank/DDBJ databases">
        <authorList>
            <person name="Peterson S.W."/>
        </authorList>
    </citation>
    <scope>NUCLEOTIDE SEQUENCE [LARGE SCALE GENOMIC DNA]</scope>
    <source>
        <strain evidence="5 6">ATCC BAA-1030</strain>
    </source>
</reference>
<proteinExistence type="predicted"/>
<accession>A0A1T4K6M4</accession>
<feature type="domain" description="Response regulatory" evidence="3">
    <location>
        <begin position="6"/>
        <end position="121"/>
    </location>
</feature>
<protein>
    <submittedName>
        <fullName evidence="5">Response regulator receiver and ANTAR domain protein</fullName>
    </submittedName>
</protein>
<dbReference type="STRING" id="263852.SAMN02745116_00113"/>
<dbReference type="InterPro" id="IPR011006">
    <property type="entry name" value="CheY-like_superfamily"/>
</dbReference>
<dbReference type="GO" id="GO:0003723">
    <property type="term" value="F:RNA binding"/>
    <property type="evidence" value="ECO:0007669"/>
    <property type="project" value="InterPro"/>
</dbReference>